<comment type="caution">
    <text evidence="5">The sequence shown here is derived from an EMBL/GenBank/DDBJ whole genome shotgun (WGS) entry which is preliminary data.</text>
</comment>
<dbReference type="NCBIfam" id="TIGR01733">
    <property type="entry name" value="AA-adenyl-dom"/>
    <property type="match status" value="2"/>
</dbReference>
<dbReference type="Pfam" id="PF00501">
    <property type="entry name" value="AMP-binding"/>
    <property type="match status" value="2"/>
</dbReference>
<dbReference type="InterPro" id="IPR036736">
    <property type="entry name" value="ACP-like_sf"/>
</dbReference>
<dbReference type="SUPFAM" id="SSF52777">
    <property type="entry name" value="CoA-dependent acyltransferases"/>
    <property type="match status" value="2"/>
</dbReference>
<dbReference type="Gene3D" id="1.10.1200.10">
    <property type="entry name" value="ACP-like"/>
    <property type="match status" value="1"/>
</dbReference>
<dbReference type="Gene3D" id="3.30.559.10">
    <property type="entry name" value="Chloramphenicol acetyltransferase-like domain"/>
    <property type="match status" value="1"/>
</dbReference>
<name>A0ABT9I3W6_9GAMM</name>
<dbReference type="Proteomes" id="UP001231109">
    <property type="component" value="Unassembled WGS sequence"/>
</dbReference>
<dbReference type="Gene3D" id="3.40.50.1820">
    <property type="entry name" value="alpha/beta hydrolase"/>
    <property type="match status" value="1"/>
</dbReference>
<dbReference type="PROSITE" id="PS00012">
    <property type="entry name" value="PHOSPHOPANTETHEINE"/>
    <property type="match status" value="1"/>
</dbReference>
<dbReference type="InterPro" id="IPR020806">
    <property type="entry name" value="PKS_PP-bd"/>
</dbReference>
<dbReference type="PROSITE" id="PS00455">
    <property type="entry name" value="AMP_BINDING"/>
    <property type="match status" value="2"/>
</dbReference>
<dbReference type="PANTHER" id="PTHR45527:SF1">
    <property type="entry name" value="FATTY ACID SYNTHASE"/>
    <property type="match status" value="1"/>
</dbReference>
<dbReference type="SMART" id="SM00823">
    <property type="entry name" value="PKS_PP"/>
    <property type="match status" value="1"/>
</dbReference>
<dbReference type="InterPro" id="IPR029058">
    <property type="entry name" value="AB_hydrolase_fold"/>
</dbReference>
<dbReference type="RefSeq" id="WP_305977258.1">
    <property type="nucleotide sequence ID" value="NZ_JAPJDZ010000094.1"/>
</dbReference>
<keyword evidence="6" id="KW-1185">Reference proteome</keyword>
<dbReference type="InterPro" id="IPR006162">
    <property type="entry name" value="Ppantetheine_attach_site"/>
</dbReference>
<evidence type="ECO:0000256" key="1">
    <source>
        <dbReference type="ARBA" id="ARBA00001957"/>
    </source>
</evidence>
<proteinExistence type="predicted"/>
<dbReference type="InterPro" id="IPR020845">
    <property type="entry name" value="AMP-binding_CS"/>
</dbReference>
<evidence type="ECO:0000256" key="2">
    <source>
        <dbReference type="ARBA" id="ARBA00022450"/>
    </source>
</evidence>
<comment type="cofactor">
    <cofactor evidence="1">
        <name>pantetheine 4'-phosphate</name>
        <dbReference type="ChEBI" id="CHEBI:47942"/>
    </cofactor>
</comment>
<keyword evidence="3" id="KW-0597">Phosphoprotein</keyword>
<dbReference type="PROSITE" id="PS50075">
    <property type="entry name" value="CARRIER"/>
    <property type="match status" value="2"/>
</dbReference>
<dbReference type="InterPro" id="IPR045851">
    <property type="entry name" value="AMP-bd_C_sf"/>
</dbReference>
<dbReference type="CDD" id="cd05930">
    <property type="entry name" value="A_NRPS"/>
    <property type="match status" value="2"/>
</dbReference>
<protein>
    <submittedName>
        <fullName evidence="5">Amino acid adenylation domain-containing protein</fullName>
    </submittedName>
</protein>
<organism evidence="5 6">
    <name type="scientific">Rheinheimera baltica</name>
    <dbReference type="NCBI Taxonomy" id="67576"/>
    <lineage>
        <taxon>Bacteria</taxon>
        <taxon>Pseudomonadati</taxon>
        <taxon>Pseudomonadota</taxon>
        <taxon>Gammaproteobacteria</taxon>
        <taxon>Chromatiales</taxon>
        <taxon>Chromatiaceae</taxon>
        <taxon>Rheinheimera</taxon>
    </lineage>
</organism>
<dbReference type="Gene3D" id="3.40.50.980">
    <property type="match status" value="4"/>
</dbReference>
<dbReference type="InterPro" id="IPR023213">
    <property type="entry name" value="CAT-like_dom_sf"/>
</dbReference>
<keyword evidence="2" id="KW-0596">Phosphopantetheine</keyword>
<dbReference type="InterPro" id="IPR010071">
    <property type="entry name" value="AA_adenyl_dom"/>
</dbReference>
<reference evidence="5 6" key="1">
    <citation type="submission" date="2022-11" db="EMBL/GenBank/DDBJ databases">
        <title>Viruses from the air-sea interface of a natural surface slick.</title>
        <authorList>
            <person name="Rahlff J."/>
            <person name="Holmfeldt K."/>
        </authorList>
    </citation>
    <scope>NUCLEOTIDE SEQUENCE [LARGE SCALE GENOMIC DNA]</scope>
    <source>
        <strain evidence="5 6">SMS4</strain>
    </source>
</reference>
<sequence>MSIIAKFNHSVINYGNRTAVQCDKHSLTYEELDKKSNQVANLLLTKGIKPETIVPVMAGRSLEFVVSILGIIKAGGAYLPIAVNCPEQKLDAILALTEAKIVLSIAPSQNISKEQSIEFIDVTMSSKLINGQSELPIDTQYSENELVYVIFTSGTTGVPKGVQIEHGALTVRVSAFQKRFEMNSNDRCSFVASTEFDPSVQEIWTTLCSGATICIPDDETKLSPILFCRWLQKQNISVVYLPTPLMELFLLNWNIKAEINSLRLLLTGGEQLKVRPPKDLRVPLLNCYGPSETTINATVGLVEHEDCQSNLPHIGKPLPFCLTYLLDDELQPVPYGEIGELYIGGQGLSRGYLKQPELTAKRFLLDPFNDSKNARMYATGDRCRQLPEGDLQFIGRNDEQVKIRGFRVELGEIEASLISLPLVKQAIVSYLSTSQSIKLLVAHLILENGAILNVNDFRKQLGQSLPSYMLPERYIIVDEFPLTSNSKVDKSKLSLPEVITDKSESSTSFSNLATKLASYFKSSLNLDYLNYDSNFFECGGNSIAAIVLLDLIFKHHDVKMPLKHFFESPTVLGVESFIMNNSGTKGTSVVPRTNDRQNITPLSSHQQIIWFQRQLEPQSKAYHFKSMLRLKGELNIDALEQSLSELITRHEILRTTVDIFEDEPVQFIHAPFKVKLSVIDLQHLSIERAEQECRGLLDGQINKVFEIQNLPLIRWQLIHIRPNYSVLLHVEHHMIHDGWSFNIFLDELVKLYRIHTSFNDHFLTQNNQYADYTVALNNWLGGAEAKKQLAYWQKQLEGAPAVLNLPKKKNADLTSYTGKSKRTIISRSVWEKCENYAKENSTTPFIYSLAVLNIVLGRFSNQSDVCIGSWFANRSWSGTDSIIGMLVNSIVLRNKIDLTENFSHYLKKVKNVALDGYENQELPFSEIVKEIKPERLIGHNPLFQVILGFHDSPTADLNIPNLNIELVEGLTSGYSKFDLSVVVIPRLGQDGENDPIHMVWEYRSDVYETSLIENIIDSFLRVFEKAMDGDLQLSDLPVVNNKERAKLLQDFNPHILNNEPSKCVFELFEAQVEKQPDATALVFGMQSLSYRELNIKANQLANYLIGLGVKPDTLVGVCIGRSSEMVIALLGILKSGAAYVPLDPEYPKRRLDYMLNDSDINMIVTQTEQAGLVSGNNRQLILVDDTETKQDIGLLSQDNPAQLLQGFTEKNLAYVIYTSGSTGQPKGVCVEHASINNFLNSMQKKPGLKSTDKLLAITSIGFDIAVLELYLPLIMGAELHVASQLMTQDMSMLSNYLNQSDINIMQATPATWQMLLYSNCWQGKPSFKVLCGGDTLTNELANQLKSKCGELWNLYGPTESTVWSSCLKVEDEVSIGRVIDNAQLHILGDELSLLPIGTVGELYIGGKGLARGYLNQEILTAEKFVQNPYSNIQGDRLYKTGDVARRLANGNIELLGRIDQQVKVRGFRIELGEIEAQLLSSGLISNCVVNAQEHESGGTQLIAFVVPNHDHKNGKGLAYDLTKYLRQQLPPYMIPSAFIELDKLPLTVNGKIDRKALFEASVLPQPRSELVVPGNKTEQDLAELFCDVLALDTFSINDSFFDLGGHSILATKLISRVFRAFGIAVSMQELLEMPSPAQLATAILVKQMLSEDYTNESDEEEVIF</sequence>
<accession>A0ABT9I3W6</accession>
<dbReference type="SUPFAM" id="SSF56801">
    <property type="entry name" value="Acetyl-CoA synthetase-like"/>
    <property type="match status" value="2"/>
</dbReference>
<dbReference type="Pfam" id="PF00668">
    <property type="entry name" value="Condensation"/>
    <property type="match status" value="1"/>
</dbReference>
<feature type="domain" description="Carrier" evidence="4">
    <location>
        <begin position="1572"/>
        <end position="1647"/>
    </location>
</feature>
<dbReference type="NCBIfam" id="NF003417">
    <property type="entry name" value="PRK04813.1"/>
    <property type="match status" value="2"/>
</dbReference>
<dbReference type="InterPro" id="IPR000873">
    <property type="entry name" value="AMP-dep_synth/lig_dom"/>
</dbReference>
<dbReference type="InterPro" id="IPR001242">
    <property type="entry name" value="Condensation_dom"/>
</dbReference>
<dbReference type="SUPFAM" id="SSF47336">
    <property type="entry name" value="ACP-like"/>
    <property type="match status" value="2"/>
</dbReference>
<dbReference type="InterPro" id="IPR009081">
    <property type="entry name" value="PP-bd_ACP"/>
</dbReference>
<dbReference type="EMBL" id="JAPJDZ010000094">
    <property type="protein sequence ID" value="MDP5138086.1"/>
    <property type="molecule type" value="Genomic_DNA"/>
</dbReference>
<dbReference type="PANTHER" id="PTHR45527">
    <property type="entry name" value="NONRIBOSOMAL PEPTIDE SYNTHETASE"/>
    <property type="match status" value="1"/>
</dbReference>
<gene>
    <name evidence="5" type="ORF">ORJ04_19225</name>
</gene>
<evidence type="ECO:0000259" key="4">
    <source>
        <dbReference type="PROSITE" id="PS50075"/>
    </source>
</evidence>
<evidence type="ECO:0000256" key="3">
    <source>
        <dbReference type="ARBA" id="ARBA00022553"/>
    </source>
</evidence>
<evidence type="ECO:0000313" key="6">
    <source>
        <dbReference type="Proteomes" id="UP001231109"/>
    </source>
</evidence>
<feature type="domain" description="Carrier" evidence="4">
    <location>
        <begin position="507"/>
        <end position="582"/>
    </location>
</feature>
<dbReference type="InterPro" id="IPR025110">
    <property type="entry name" value="AMP-bd_C"/>
</dbReference>
<dbReference type="CDD" id="cd19531">
    <property type="entry name" value="LCL_NRPS-like"/>
    <property type="match status" value="1"/>
</dbReference>
<evidence type="ECO:0000313" key="5">
    <source>
        <dbReference type="EMBL" id="MDP5138086.1"/>
    </source>
</evidence>
<dbReference type="Gene3D" id="2.30.38.10">
    <property type="entry name" value="Luciferase, Domain 3"/>
    <property type="match status" value="2"/>
</dbReference>
<dbReference type="Pfam" id="PF13193">
    <property type="entry name" value="AMP-binding_C"/>
    <property type="match status" value="2"/>
</dbReference>
<dbReference type="Gene3D" id="3.30.300.30">
    <property type="match status" value="2"/>
</dbReference>
<dbReference type="Gene3D" id="3.30.559.30">
    <property type="entry name" value="Nonribosomal peptide synthetase, condensation domain"/>
    <property type="match status" value="1"/>
</dbReference>
<dbReference type="Pfam" id="PF00550">
    <property type="entry name" value="PP-binding"/>
    <property type="match status" value="2"/>
</dbReference>